<sequence length="131" mass="15033">MAGCLIKVNRVLCNTYSPLSAYYPSAEEGDEERGLWARIRRLALRQYDRIEKKLLVFCTQVSQTAGFLEKLSLRDHSMTEGPRFYSFTIIEHAGQLWFEVGVQIPTSDANVSQGKKLNKFLCQKHVNALYE</sequence>
<accession>A0AAV6SKF6</accession>
<dbReference type="AlphaFoldDB" id="A0AAV6SKF6"/>
<reference evidence="1 2" key="1">
    <citation type="journal article" date="2021" name="Sci. Rep.">
        <title>Chromosome anchoring in Senegalese sole (Solea senegalensis) reveals sex-associated markers and genome rearrangements in flatfish.</title>
        <authorList>
            <person name="Guerrero-Cozar I."/>
            <person name="Gomez-Garrido J."/>
            <person name="Berbel C."/>
            <person name="Martinez-Blanch J.F."/>
            <person name="Alioto T."/>
            <person name="Claros M.G."/>
            <person name="Gagnaire P.A."/>
            <person name="Manchado M."/>
        </authorList>
    </citation>
    <scope>NUCLEOTIDE SEQUENCE [LARGE SCALE GENOMIC DNA]</scope>
    <source>
        <strain evidence="1">Sse05_10M</strain>
    </source>
</reference>
<name>A0AAV6SKF6_SOLSE</name>
<dbReference type="EMBL" id="JAGKHQ010000004">
    <property type="protein sequence ID" value="KAG7517889.1"/>
    <property type="molecule type" value="Genomic_DNA"/>
</dbReference>
<evidence type="ECO:0000313" key="1">
    <source>
        <dbReference type="EMBL" id="KAG7517889.1"/>
    </source>
</evidence>
<proteinExistence type="predicted"/>
<keyword evidence="2" id="KW-1185">Reference proteome</keyword>
<comment type="caution">
    <text evidence="1">The sequence shown here is derived from an EMBL/GenBank/DDBJ whole genome shotgun (WGS) entry which is preliminary data.</text>
</comment>
<organism evidence="1 2">
    <name type="scientific">Solea senegalensis</name>
    <name type="common">Senegalese sole</name>
    <dbReference type="NCBI Taxonomy" id="28829"/>
    <lineage>
        <taxon>Eukaryota</taxon>
        <taxon>Metazoa</taxon>
        <taxon>Chordata</taxon>
        <taxon>Craniata</taxon>
        <taxon>Vertebrata</taxon>
        <taxon>Euteleostomi</taxon>
        <taxon>Actinopterygii</taxon>
        <taxon>Neopterygii</taxon>
        <taxon>Teleostei</taxon>
        <taxon>Neoteleostei</taxon>
        <taxon>Acanthomorphata</taxon>
        <taxon>Carangaria</taxon>
        <taxon>Pleuronectiformes</taxon>
        <taxon>Pleuronectoidei</taxon>
        <taxon>Soleidae</taxon>
        <taxon>Solea</taxon>
    </lineage>
</organism>
<gene>
    <name evidence="1" type="ORF">JOB18_018772</name>
</gene>
<dbReference type="Proteomes" id="UP000693946">
    <property type="component" value="Linkage Group LG12"/>
</dbReference>
<evidence type="ECO:0000313" key="2">
    <source>
        <dbReference type="Proteomes" id="UP000693946"/>
    </source>
</evidence>
<protein>
    <submittedName>
        <fullName evidence="1">Uncharacterized protein</fullName>
    </submittedName>
</protein>